<dbReference type="AlphaFoldDB" id="A0A6N2C7V2"/>
<evidence type="ECO:0000313" key="2">
    <source>
        <dbReference type="EMBL" id="TMX02706.1"/>
    </source>
</evidence>
<reference evidence="2" key="1">
    <citation type="submission" date="2019-05" db="EMBL/GenBank/DDBJ databases">
        <title>The de novo reference genome and transcriptome assemblies of the wild tomato species Solanum chilense.</title>
        <authorList>
            <person name="Stam R."/>
            <person name="Nosenko T."/>
            <person name="Hoerger A.C."/>
            <person name="Stephan W."/>
            <person name="Seidel M.A."/>
            <person name="Kuhn J.M.M."/>
            <person name="Haberer G."/>
            <person name="Tellier A."/>
        </authorList>
    </citation>
    <scope>NUCLEOTIDE SEQUENCE</scope>
    <source>
        <tissue evidence="2">Mature leaves</tissue>
    </source>
</reference>
<organism evidence="2">
    <name type="scientific">Solanum chilense</name>
    <name type="common">Tomato</name>
    <name type="synonym">Lycopersicon chilense</name>
    <dbReference type="NCBI Taxonomy" id="4083"/>
    <lineage>
        <taxon>Eukaryota</taxon>
        <taxon>Viridiplantae</taxon>
        <taxon>Streptophyta</taxon>
        <taxon>Embryophyta</taxon>
        <taxon>Tracheophyta</taxon>
        <taxon>Spermatophyta</taxon>
        <taxon>Magnoliopsida</taxon>
        <taxon>eudicotyledons</taxon>
        <taxon>Gunneridae</taxon>
        <taxon>Pentapetalae</taxon>
        <taxon>asterids</taxon>
        <taxon>lamiids</taxon>
        <taxon>Solanales</taxon>
        <taxon>Solanaceae</taxon>
        <taxon>Solanoideae</taxon>
        <taxon>Solaneae</taxon>
        <taxon>Solanum</taxon>
        <taxon>Solanum subgen. Lycopersicon</taxon>
    </lineage>
</organism>
<accession>A0A6N2C7V2</accession>
<proteinExistence type="predicted"/>
<evidence type="ECO:0000256" key="1">
    <source>
        <dbReference type="SAM" id="MobiDB-lite"/>
    </source>
</evidence>
<gene>
    <name evidence="2" type="ORF">EJD97_020259</name>
</gene>
<name>A0A6N2C7V2_SOLCI</name>
<protein>
    <submittedName>
        <fullName evidence="2">Uncharacterized protein</fullName>
    </submittedName>
</protein>
<dbReference type="EMBL" id="RXGB01000585">
    <property type="protein sequence ID" value="TMX02706.1"/>
    <property type="molecule type" value="Genomic_DNA"/>
</dbReference>
<feature type="non-terminal residue" evidence="2">
    <location>
        <position position="102"/>
    </location>
</feature>
<comment type="caution">
    <text evidence="2">The sequence shown here is derived from an EMBL/GenBank/DDBJ whole genome shotgun (WGS) entry which is preliminary data.</text>
</comment>
<feature type="region of interest" description="Disordered" evidence="1">
    <location>
        <begin position="1"/>
        <end position="22"/>
    </location>
</feature>
<sequence length="102" mass="11041">MNMRINAGRRVGEAAAGGNQVPPQVPLAANQVPVNAAGLTYCEVRNALLQMAQAITTQDQAIMAQAVREGAPKKNPHSSTMASRLRDFTRMNPPMFYRSKTS</sequence>
<feature type="region of interest" description="Disordered" evidence="1">
    <location>
        <begin position="68"/>
        <end position="102"/>
    </location>
</feature>